<dbReference type="RefSeq" id="WP_378021876.1">
    <property type="nucleotide sequence ID" value="NZ_JBHSKG010000007.1"/>
</dbReference>
<name>A0ABV9ZG27_9PSEU</name>
<accession>A0ABV9ZG27</accession>
<dbReference type="EMBL" id="JBHSKG010000007">
    <property type="protein sequence ID" value="MFC5139700.1"/>
    <property type="molecule type" value="Genomic_DNA"/>
</dbReference>
<proteinExistence type="predicted"/>
<organism evidence="2 3">
    <name type="scientific">Actinomycetospora rhizophila</name>
    <dbReference type="NCBI Taxonomy" id="1416876"/>
    <lineage>
        <taxon>Bacteria</taxon>
        <taxon>Bacillati</taxon>
        <taxon>Actinomycetota</taxon>
        <taxon>Actinomycetes</taxon>
        <taxon>Pseudonocardiales</taxon>
        <taxon>Pseudonocardiaceae</taxon>
        <taxon>Actinomycetospora</taxon>
    </lineage>
</organism>
<evidence type="ECO:0000313" key="3">
    <source>
        <dbReference type="Proteomes" id="UP001596175"/>
    </source>
</evidence>
<dbReference type="Proteomes" id="UP001596175">
    <property type="component" value="Unassembled WGS sequence"/>
</dbReference>
<sequence>MTSPSASGGQQPTTPATPPATTPPATPALPDLSGIEQAITALTTFLRNGRSTSDRRPFTPEQLTIENDFRALVRELGRPRKEDLPGRFEWATLASKRLELTAPLPAGMTEIGGFSADRKKIWRIKVNAATHDRKVFRHEDITPVGVVRLRAFDGGGERLIGYPAPHATSSVVR</sequence>
<protein>
    <submittedName>
        <fullName evidence="2">Uncharacterized protein</fullName>
    </submittedName>
</protein>
<feature type="region of interest" description="Disordered" evidence="1">
    <location>
        <begin position="1"/>
        <end position="31"/>
    </location>
</feature>
<keyword evidence="3" id="KW-1185">Reference proteome</keyword>
<comment type="caution">
    <text evidence="2">The sequence shown here is derived from an EMBL/GenBank/DDBJ whole genome shotgun (WGS) entry which is preliminary data.</text>
</comment>
<feature type="compositionally biased region" description="Polar residues" evidence="1">
    <location>
        <begin position="1"/>
        <end position="11"/>
    </location>
</feature>
<feature type="compositionally biased region" description="Pro residues" evidence="1">
    <location>
        <begin position="15"/>
        <end position="27"/>
    </location>
</feature>
<reference evidence="3" key="1">
    <citation type="journal article" date="2019" name="Int. J. Syst. Evol. Microbiol.">
        <title>The Global Catalogue of Microorganisms (GCM) 10K type strain sequencing project: providing services to taxonomists for standard genome sequencing and annotation.</title>
        <authorList>
            <consortium name="The Broad Institute Genomics Platform"/>
            <consortium name="The Broad Institute Genome Sequencing Center for Infectious Disease"/>
            <person name="Wu L."/>
            <person name="Ma J."/>
        </authorList>
    </citation>
    <scope>NUCLEOTIDE SEQUENCE [LARGE SCALE GENOMIC DNA]</scope>
    <source>
        <strain evidence="3">XZYJ18</strain>
    </source>
</reference>
<gene>
    <name evidence="2" type="ORF">ACFPK1_15775</name>
</gene>
<evidence type="ECO:0000256" key="1">
    <source>
        <dbReference type="SAM" id="MobiDB-lite"/>
    </source>
</evidence>
<evidence type="ECO:0000313" key="2">
    <source>
        <dbReference type="EMBL" id="MFC5139700.1"/>
    </source>
</evidence>